<dbReference type="FunFam" id="1.20.1720.10:FF:000004">
    <property type="entry name" value="EmrB/QacA family drug resistance transporter"/>
    <property type="match status" value="1"/>
</dbReference>
<dbReference type="PROSITE" id="PS50850">
    <property type="entry name" value="MFS"/>
    <property type="match status" value="1"/>
</dbReference>
<dbReference type="Gene3D" id="1.20.1250.20">
    <property type="entry name" value="MFS general substrate transporter like domains"/>
    <property type="match status" value="1"/>
</dbReference>
<dbReference type="PANTHER" id="PTHR23501">
    <property type="entry name" value="MAJOR FACILITATOR SUPERFAMILY"/>
    <property type="match status" value="1"/>
</dbReference>
<reference evidence="11 12" key="1">
    <citation type="submission" date="2019-10" db="EMBL/GenBank/DDBJ databases">
        <title>Nocardia macrotermitis sp. nov. and Nocardia aurantia sp. nov., isolated from the gut of fungus growing-termite Macrotermes natalensis.</title>
        <authorList>
            <person name="Benndorf R."/>
            <person name="Schwitalla J."/>
            <person name="Martin K."/>
            <person name="De Beer W."/>
            <person name="Kaster A.-K."/>
            <person name="Vollmers J."/>
            <person name="Poulsen M."/>
            <person name="Beemelmanns C."/>
        </authorList>
    </citation>
    <scope>NUCLEOTIDE SEQUENCE [LARGE SCALE GENOMIC DNA]</scope>
    <source>
        <strain evidence="11 12">RB56</strain>
    </source>
</reference>
<dbReference type="Gene3D" id="2.60.40.10">
    <property type="entry name" value="Immunoglobulins"/>
    <property type="match status" value="1"/>
</dbReference>
<evidence type="ECO:0000256" key="7">
    <source>
        <dbReference type="ARBA" id="ARBA00023136"/>
    </source>
</evidence>
<keyword evidence="3" id="KW-0813">Transport</keyword>
<feature type="transmembrane region" description="Helical" evidence="9">
    <location>
        <begin position="119"/>
        <end position="143"/>
    </location>
</feature>
<keyword evidence="5 9" id="KW-0812">Transmembrane</keyword>
<dbReference type="GO" id="GO:0005886">
    <property type="term" value="C:plasma membrane"/>
    <property type="evidence" value="ECO:0007669"/>
    <property type="project" value="UniProtKB-SubCell"/>
</dbReference>
<evidence type="ECO:0000256" key="6">
    <source>
        <dbReference type="ARBA" id="ARBA00022989"/>
    </source>
</evidence>
<comment type="similarity">
    <text evidence="2">Belongs to the major facilitator superfamily. TCR/Tet family.</text>
</comment>
<gene>
    <name evidence="11" type="primary">mdtD_4</name>
    <name evidence="11" type="ORF">NRB56_23370</name>
</gene>
<feature type="transmembrane region" description="Helical" evidence="9">
    <location>
        <begin position="320"/>
        <end position="339"/>
    </location>
</feature>
<dbReference type="InterPro" id="IPR036259">
    <property type="entry name" value="MFS_trans_sf"/>
</dbReference>
<feature type="transmembrane region" description="Helical" evidence="9">
    <location>
        <begin position="63"/>
        <end position="82"/>
    </location>
</feature>
<name>A0A7K0DPM0_9NOCA</name>
<dbReference type="CDD" id="cd17502">
    <property type="entry name" value="MFS_Azr1_MDR_like"/>
    <property type="match status" value="1"/>
</dbReference>
<dbReference type="GO" id="GO:0005975">
    <property type="term" value="P:carbohydrate metabolic process"/>
    <property type="evidence" value="ECO:0007669"/>
    <property type="project" value="UniProtKB-ARBA"/>
</dbReference>
<dbReference type="InterPro" id="IPR020846">
    <property type="entry name" value="MFS_dom"/>
</dbReference>
<dbReference type="Gene3D" id="2.60.40.1120">
    <property type="entry name" value="Carboxypeptidase-like, regulatory domain"/>
    <property type="match status" value="2"/>
</dbReference>
<dbReference type="SUPFAM" id="SSF103473">
    <property type="entry name" value="MFS general substrate transporter"/>
    <property type="match status" value="1"/>
</dbReference>
<keyword evidence="6 9" id="KW-1133">Transmembrane helix</keyword>
<dbReference type="Pfam" id="PF13620">
    <property type="entry name" value="CarboxypepD_reg"/>
    <property type="match status" value="3"/>
</dbReference>
<keyword evidence="4" id="KW-1003">Cell membrane</keyword>
<feature type="transmembrane region" description="Helical" evidence="9">
    <location>
        <begin position="486"/>
        <end position="504"/>
    </location>
</feature>
<dbReference type="RefSeq" id="WP_227837501.1">
    <property type="nucleotide sequence ID" value="NZ_WEGI01000004.1"/>
</dbReference>
<evidence type="ECO:0000313" key="11">
    <source>
        <dbReference type="EMBL" id="MQY26764.1"/>
    </source>
</evidence>
<sequence>MAVVAPARTTVTAPDPGVAMSHRQIMEALSGLLLGLFVTILSSTIVSNALPTIIADLHASQTTYTWVITGTLLSMTVTTPIWGKLADLVSKKLLIQIALAIFVIGSAIAGQAHNPAMLIAARVVQGLGAGGLSALVQVIMAVMISPRERGRYSGYMGAVFALATVGGPLIGGVIVDTSWLGWRWCFYVGVPFAVLALIVLQKTLHLPVTKRKVKIDWLGATLVSGAAALLLLWVSFAGNKYDWLSWQTAAMLGGALVLALAFVLAETVAAEPIVPLRLFRIRTLSLSTLASLFIGVAMFGATTFLSQYFQLARGDSPTKAGLMTLPMIAGLAVASTISGRVVSSTGRWKNILVLGAVLMTAGYGLLGMLRYDTSYWEAAVYMLCVGAGLGMTMQNLVLCVQNQVRPQELGVASSTVSFFRSLGGALGVSALGALLGTKVTDYIQDGLGRIGVHSVGGGGSIPKLSALPAPVRAVVQDAYGHGIGDVFLVVTPCVLIAVIVILFIKEVPLRTSNSQEPVLSAPVPDAPVHGRHAQRPGAQPVVTAARNEAMSGSRVTAPAYAAAPAGESLNGSTIRGFVRDGDIPVPRAALTLIDVDGRQVGRATTGDDGRYVLSVPDGGTYVLIAAAEDHDPHAATVVVDSGPVDFDVALTGSGGLAGVVRDADGTPIEGAMVVVTDGRGEVVVVGTTDADGGFFFRGVPTGFYTLAVGAATYRPSAVPVEVGSGPTHHEVALLHGRRVHGTIRADGRGPVPDARVALFDAAGNMVGTTTTDLDGEYEFTGLPDGRYTVTASGYPMVANGIDLTGQGDDPHDLRLGHLAE</sequence>
<feature type="transmembrane region" description="Helical" evidence="9">
    <location>
        <begin position="29"/>
        <end position="51"/>
    </location>
</feature>
<dbReference type="PRINTS" id="PR01036">
    <property type="entry name" value="TCRTETB"/>
</dbReference>
<feature type="transmembrane region" description="Helical" evidence="9">
    <location>
        <begin position="94"/>
        <end position="113"/>
    </location>
</feature>
<dbReference type="Pfam" id="PF07690">
    <property type="entry name" value="MFS_1"/>
    <property type="match status" value="1"/>
</dbReference>
<feature type="transmembrane region" description="Helical" evidence="9">
    <location>
        <begin position="351"/>
        <end position="369"/>
    </location>
</feature>
<comment type="subcellular location">
    <subcellularLocation>
        <location evidence="1">Cell membrane</location>
        <topology evidence="1">Multi-pass membrane protein</topology>
    </subcellularLocation>
</comment>
<feature type="transmembrane region" description="Helical" evidence="9">
    <location>
        <begin position="181"/>
        <end position="200"/>
    </location>
</feature>
<evidence type="ECO:0000256" key="9">
    <source>
        <dbReference type="SAM" id="Phobius"/>
    </source>
</evidence>
<evidence type="ECO:0000313" key="12">
    <source>
        <dbReference type="Proteomes" id="UP000431401"/>
    </source>
</evidence>
<dbReference type="EMBL" id="WEGI01000004">
    <property type="protein sequence ID" value="MQY26764.1"/>
    <property type="molecule type" value="Genomic_DNA"/>
</dbReference>
<evidence type="ECO:0000256" key="1">
    <source>
        <dbReference type="ARBA" id="ARBA00004651"/>
    </source>
</evidence>
<feature type="domain" description="Major facilitator superfamily (MFS) profile" evidence="10">
    <location>
        <begin position="28"/>
        <end position="509"/>
    </location>
</feature>
<feature type="transmembrane region" description="Helical" evidence="9">
    <location>
        <begin position="375"/>
        <end position="397"/>
    </location>
</feature>
<dbReference type="SUPFAM" id="SSF49478">
    <property type="entry name" value="Cna protein B-type domain"/>
    <property type="match status" value="1"/>
</dbReference>
<dbReference type="GO" id="GO:0022857">
    <property type="term" value="F:transmembrane transporter activity"/>
    <property type="evidence" value="ECO:0007669"/>
    <property type="project" value="InterPro"/>
</dbReference>
<dbReference type="PANTHER" id="PTHR23501:SF197">
    <property type="entry name" value="COMD"/>
    <property type="match status" value="1"/>
</dbReference>
<comment type="caution">
    <text evidence="11">The sequence shown here is derived from an EMBL/GenBank/DDBJ whole genome shotgun (WGS) entry which is preliminary data.</text>
</comment>
<dbReference type="Gene3D" id="1.20.1720.10">
    <property type="entry name" value="Multidrug resistance protein D"/>
    <property type="match status" value="1"/>
</dbReference>
<dbReference type="SUPFAM" id="SSF49464">
    <property type="entry name" value="Carboxypeptidase regulatory domain-like"/>
    <property type="match status" value="2"/>
</dbReference>
<proteinExistence type="inferred from homology"/>
<dbReference type="InterPro" id="IPR013783">
    <property type="entry name" value="Ig-like_fold"/>
</dbReference>
<feature type="transmembrane region" description="Helical" evidence="9">
    <location>
        <begin position="155"/>
        <end position="175"/>
    </location>
</feature>
<dbReference type="InterPro" id="IPR011701">
    <property type="entry name" value="MFS"/>
</dbReference>
<evidence type="ECO:0000259" key="10">
    <source>
        <dbReference type="PROSITE" id="PS50850"/>
    </source>
</evidence>
<protein>
    <submittedName>
        <fullName evidence="11">Putative multidrug resistance protein MdtD</fullName>
    </submittedName>
</protein>
<dbReference type="AlphaFoldDB" id="A0A7K0DPM0"/>
<evidence type="ECO:0000256" key="8">
    <source>
        <dbReference type="SAM" id="MobiDB-lite"/>
    </source>
</evidence>
<feature type="region of interest" description="Disordered" evidence="8">
    <location>
        <begin position="514"/>
        <end position="538"/>
    </location>
</feature>
<feature type="transmembrane region" description="Helical" evidence="9">
    <location>
        <begin position="244"/>
        <end position="265"/>
    </location>
</feature>
<evidence type="ECO:0000256" key="4">
    <source>
        <dbReference type="ARBA" id="ARBA00022475"/>
    </source>
</evidence>
<dbReference type="Proteomes" id="UP000431401">
    <property type="component" value="Unassembled WGS sequence"/>
</dbReference>
<dbReference type="InterPro" id="IPR008969">
    <property type="entry name" value="CarboxyPept-like_regulatory"/>
</dbReference>
<organism evidence="11 12">
    <name type="scientific">Nocardia aurantia</name>
    <dbReference type="NCBI Taxonomy" id="2585199"/>
    <lineage>
        <taxon>Bacteria</taxon>
        <taxon>Bacillati</taxon>
        <taxon>Actinomycetota</taxon>
        <taxon>Actinomycetes</taxon>
        <taxon>Mycobacteriales</taxon>
        <taxon>Nocardiaceae</taxon>
        <taxon>Nocardia</taxon>
    </lineage>
</organism>
<keyword evidence="7 9" id="KW-0472">Membrane</keyword>
<feature type="transmembrane region" description="Helical" evidence="9">
    <location>
        <begin position="286"/>
        <end position="308"/>
    </location>
</feature>
<evidence type="ECO:0000256" key="3">
    <source>
        <dbReference type="ARBA" id="ARBA00022448"/>
    </source>
</evidence>
<accession>A0A7K0DPM0</accession>
<keyword evidence="12" id="KW-1185">Reference proteome</keyword>
<feature type="transmembrane region" description="Helical" evidence="9">
    <location>
        <begin position="220"/>
        <end position="238"/>
    </location>
</feature>
<evidence type="ECO:0000256" key="2">
    <source>
        <dbReference type="ARBA" id="ARBA00007520"/>
    </source>
</evidence>
<evidence type="ECO:0000256" key="5">
    <source>
        <dbReference type="ARBA" id="ARBA00022692"/>
    </source>
</evidence>